<gene>
    <name evidence="5" type="ORF">NP493_789g01035</name>
</gene>
<accession>A0AAD9NLF6</accession>
<dbReference type="SUPFAM" id="SSF103473">
    <property type="entry name" value="MFS general substrate transporter"/>
    <property type="match status" value="1"/>
</dbReference>
<dbReference type="GO" id="GO:0098700">
    <property type="term" value="P:neurotransmitter loading into synaptic vesicle"/>
    <property type="evidence" value="ECO:0007669"/>
    <property type="project" value="TreeGrafter"/>
</dbReference>
<dbReference type="GO" id="GO:0035249">
    <property type="term" value="P:synaptic transmission, glutamatergic"/>
    <property type="evidence" value="ECO:0007669"/>
    <property type="project" value="TreeGrafter"/>
</dbReference>
<organism evidence="5 6">
    <name type="scientific">Ridgeia piscesae</name>
    <name type="common">Tubeworm</name>
    <dbReference type="NCBI Taxonomy" id="27915"/>
    <lineage>
        <taxon>Eukaryota</taxon>
        <taxon>Metazoa</taxon>
        <taxon>Spiralia</taxon>
        <taxon>Lophotrochozoa</taxon>
        <taxon>Annelida</taxon>
        <taxon>Polychaeta</taxon>
        <taxon>Sedentaria</taxon>
        <taxon>Canalipalpata</taxon>
        <taxon>Sabellida</taxon>
        <taxon>Siboglinidae</taxon>
        <taxon>Ridgeia</taxon>
    </lineage>
</organism>
<evidence type="ECO:0000256" key="4">
    <source>
        <dbReference type="ARBA" id="ARBA00023136"/>
    </source>
</evidence>
<sequence length="93" mass="10118">MGCPCQTSTRFVVALFASFGLLISFGLRCNISVAVVQMTTNRTTVTPDGGNKTEPEFDWPPGVRAVVDSSFLYGYFVTQIPGGYLASRYPANR</sequence>
<dbReference type="Gene3D" id="1.20.1250.20">
    <property type="entry name" value="MFS general substrate transporter like domains"/>
    <property type="match status" value="1"/>
</dbReference>
<evidence type="ECO:0000256" key="2">
    <source>
        <dbReference type="ARBA" id="ARBA00022692"/>
    </source>
</evidence>
<dbReference type="Proteomes" id="UP001209878">
    <property type="component" value="Unassembled WGS sequence"/>
</dbReference>
<dbReference type="GO" id="GO:0030672">
    <property type="term" value="C:synaptic vesicle membrane"/>
    <property type="evidence" value="ECO:0007669"/>
    <property type="project" value="TreeGrafter"/>
</dbReference>
<keyword evidence="3" id="KW-1133">Transmembrane helix</keyword>
<dbReference type="EMBL" id="JAODUO010000788">
    <property type="protein sequence ID" value="KAK2174622.1"/>
    <property type="molecule type" value="Genomic_DNA"/>
</dbReference>
<dbReference type="GO" id="GO:0050803">
    <property type="term" value="P:regulation of synapse structure or activity"/>
    <property type="evidence" value="ECO:0007669"/>
    <property type="project" value="TreeGrafter"/>
</dbReference>
<protein>
    <submittedName>
        <fullName evidence="5">Uncharacterized protein</fullName>
    </submittedName>
</protein>
<evidence type="ECO:0000256" key="1">
    <source>
        <dbReference type="ARBA" id="ARBA00004141"/>
    </source>
</evidence>
<dbReference type="PANTHER" id="PTHR11662:SF456">
    <property type="entry name" value="VESICULAR GLUTAMATE TRANSPORTER, ISOFORM A"/>
    <property type="match status" value="1"/>
</dbReference>
<comment type="caution">
    <text evidence="5">The sequence shown here is derived from an EMBL/GenBank/DDBJ whole genome shotgun (WGS) entry which is preliminary data.</text>
</comment>
<name>A0AAD9NLF6_RIDPI</name>
<evidence type="ECO:0000313" key="6">
    <source>
        <dbReference type="Proteomes" id="UP001209878"/>
    </source>
</evidence>
<dbReference type="GO" id="GO:0005326">
    <property type="term" value="F:neurotransmitter transmembrane transporter activity"/>
    <property type="evidence" value="ECO:0007669"/>
    <property type="project" value="TreeGrafter"/>
</dbReference>
<evidence type="ECO:0000313" key="5">
    <source>
        <dbReference type="EMBL" id="KAK2174622.1"/>
    </source>
</evidence>
<dbReference type="InterPro" id="IPR050382">
    <property type="entry name" value="MFS_Na/Anion_cotransporter"/>
</dbReference>
<keyword evidence="6" id="KW-1185">Reference proteome</keyword>
<dbReference type="AlphaFoldDB" id="A0AAD9NLF6"/>
<dbReference type="InterPro" id="IPR036259">
    <property type="entry name" value="MFS_trans_sf"/>
</dbReference>
<dbReference type="GO" id="GO:0060076">
    <property type="term" value="C:excitatory synapse"/>
    <property type="evidence" value="ECO:0007669"/>
    <property type="project" value="TreeGrafter"/>
</dbReference>
<comment type="subcellular location">
    <subcellularLocation>
        <location evidence="1">Membrane</location>
        <topology evidence="1">Multi-pass membrane protein</topology>
    </subcellularLocation>
</comment>
<evidence type="ECO:0000256" key="3">
    <source>
        <dbReference type="ARBA" id="ARBA00022989"/>
    </source>
</evidence>
<keyword evidence="2" id="KW-0812">Transmembrane</keyword>
<reference evidence="5" key="1">
    <citation type="journal article" date="2023" name="Mol. Biol. Evol.">
        <title>Third-Generation Sequencing Reveals the Adaptive Role of the Epigenome in Three Deep-Sea Polychaetes.</title>
        <authorList>
            <person name="Perez M."/>
            <person name="Aroh O."/>
            <person name="Sun Y."/>
            <person name="Lan Y."/>
            <person name="Juniper S.K."/>
            <person name="Young C.R."/>
            <person name="Angers B."/>
            <person name="Qian P.Y."/>
        </authorList>
    </citation>
    <scope>NUCLEOTIDE SEQUENCE</scope>
    <source>
        <strain evidence="5">R07B-5</strain>
    </source>
</reference>
<keyword evidence="4" id="KW-0472">Membrane</keyword>
<dbReference type="GO" id="GO:0005313">
    <property type="term" value="F:L-glutamate transmembrane transporter activity"/>
    <property type="evidence" value="ECO:0007669"/>
    <property type="project" value="TreeGrafter"/>
</dbReference>
<dbReference type="PANTHER" id="PTHR11662">
    <property type="entry name" value="SOLUTE CARRIER FAMILY 17"/>
    <property type="match status" value="1"/>
</dbReference>
<proteinExistence type="predicted"/>